<feature type="transmembrane region" description="Helical" evidence="1">
    <location>
        <begin position="174"/>
        <end position="196"/>
    </location>
</feature>
<gene>
    <name evidence="3" type="ORF">M407DRAFT_17842</name>
</gene>
<sequence>MTKPVKGRPPEVIDFMVQNLKADPEGFMGPWFMGLVAITYMMGVIISQVTKYFSTFGYESPRLFLLVVSCSLLSVAQWAVIMIAEWDWCVANYGDWRRFAEVPWEAAAVSVITWLTVFVSQLFFASRCYTLYGRSKLVFGGLLLGMTTCLGIFMFLAAIIAIDPFNFPLIEGLSVSGLATHVATDVAITVLTLWKICQRGKMYSHKTQQGLIRLRNMIVEAAVPPTTCVILKMCFTFGMGKKNLISHWFAIITPTLYVWSMMFTLNSRVAVRQAFNAPTKDEDETLSTGFQFANLQVSTCKFGQAESAGQPRLSPDV</sequence>
<name>A0A0C3LH40_9AGAM</name>
<dbReference type="InterPro" id="IPR045339">
    <property type="entry name" value="DUF6534"/>
</dbReference>
<keyword evidence="1" id="KW-0472">Membrane</keyword>
<dbReference type="HOGENOM" id="CLU_055689_0_0_1"/>
<feature type="transmembrane region" description="Helical" evidence="1">
    <location>
        <begin position="245"/>
        <end position="265"/>
    </location>
</feature>
<feature type="transmembrane region" description="Helical" evidence="1">
    <location>
        <begin position="104"/>
        <end position="125"/>
    </location>
</feature>
<dbReference type="OrthoDB" id="3268841at2759"/>
<evidence type="ECO:0000313" key="3">
    <source>
        <dbReference type="EMBL" id="KIO33283.1"/>
    </source>
</evidence>
<accession>A0A0C3LH40</accession>
<dbReference type="STRING" id="1051891.A0A0C3LH40"/>
<proteinExistence type="predicted"/>
<feature type="transmembrane region" description="Helical" evidence="1">
    <location>
        <begin position="31"/>
        <end position="51"/>
    </location>
</feature>
<keyword evidence="4" id="KW-1185">Reference proteome</keyword>
<keyword evidence="1" id="KW-1133">Transmembrane helix</keyword>
<protein>
    <recommendedName>
        <fullName evidence="2">DUF6534 domain-containing protein</fullName>
    </recommendedName>
</protein>
<dbReference type="Proteomes" id="UP000054248">
    <property type="component" value="Unassembled WGS sequence"/>
</dbReference>
<dbReference type="AlphaFoldDB" id="A0A0C3LH40"/>
<evidence type="ECO:0000313" key="4">
    <source>
        <dbReference type="Proteomes" id="UP000054248"/>
    </source>
</evidence>
<dbReference type="Pfam" id="PF20152">
    <property type="entry name" value="DUF6534"/>
    <property type="match status" value="1"/>
</dbReference>
<dbReference type="EMBL" id="KN822949">
    <property type="protein sequence ID" value="KIO33283.1"/>
    <property type="molecule type" value="Genomic_DNA"/>
</dbReference>
<reference evidence="3 4" key="1">
    <citation type="submission" date="2014-04" db="EMBL/GenBank/DDBJ databases">
        <authorList>
            <consortium name="DOE Joint Genome Institute"/>
            <person name="Kuo A."/>
            <person name="Girlanda M."/>
            <person name="Perotto S."/>
            <person name="Kohler A."/>
            <person name="Nagy L.G."/>
            <person name="Floudas D."/>
            <person name="Copeland A."/>
            <person name="Barry K.W."/>
            <person name="Cichocki N."/>
            <person name="Veneault-Fourrey C."/>
            <person name="LaButti K."/>
            <person name="Lindquist E.A."/>
            <person name="Lipzen A."/>
            <person name="Lundell T."/>
            <person name="Morin E."/>
            <person name="Murat C."/>
            <person name="Sun H."/>
            <person name="Tunlid A."/>
            <person name="Henrissat B."/>
            <person name="Grigoriev I.V."/>
            <person name="Hibbett D.S."/>
            <person name="Martin F."/>
            <person name="Nordberg H.P."/>
            <person name="Cantor M.N."/>
            <person name="Hua S.X."/>
        </authorList>
    </citation>
    <scope>NUCLEOTIDE SEQUENCE [LARGE SCALE GENOMIC DNA]</scope>
    <source>
        <strain evidence="3 4">MUT 4182</strain>
    </source>
</reference>
<feature type="transmembrane region" description="Helical" evidence="1">
    <location>
        <begin position="217"/>
        <end position="239"/>
    </location>
</feature>
<keyword evidence="1" id="KW-0812">Transmembrane</keyword>
<evidence type="ECO:0000256" key="1">
    <source>
        <dbReference type="SAM" id="Phobius"/>
    </source>
</evidence>
<evidence type="ECO:0000259" key="2">
    <source>
        <dbReference type="Pfam" id="PF20152"/>
    </source>
</evidence>
<feature type="transmembrane region" description="Helical" evidence="1">
    <location>
        <begin position="137"/>
        <end position="162"/>
    </location>
</feature>
<dbReference type="PANTHER" id="PTHR40465:SF1">
    <property type="entry name" value="DUF6534 DOMAIN-CONTAINING PROTEIN"/>
    <property type="match status" value="1"/>
</dbReference>
<feature type="domain" description="DUF6534" evidence="2">
    <location>
        <begin position="182"/>
        <end position="268"/>
    </location>
</feature>
<organism evidence="3 4">
    <name type="scientific">Tulasnella calospora MUT 4182</name>
    <dbReference type="NCBI Taxonomy" id="1051891"/>
    <lineage>
        <taxon>Eukaryota</taxon>
        <taxon>Fungi</taxon>
        <taxon>Dikarya</taxon>
        <taxon>Basidiomycota</taxon>
        <taxon>Agaricomycotina</taxon>
        <taxon>Agaricomycetes</taxon>
        <taxon>Cantharellales</taxon>
        <taxon>Tulasnellaceae</taxon>
        <taxon>Tulasnella</taxon>
    </lineage>
</organism>
<dbReference type="PANTHER" id="PTHR40465">
    <property type="entry name" value="CHROMOSOME 1, WHOLE GENOME SHOTGUN SEQUENCE"/>
    <property type="match status" value="1"/>
</dbReference>
<reference evidence="4" key="2">
    <citation type="submission" date="2015-01" db="EMBL/GenBank/DDBJ databases">
        <title>Evolutionary Origins and Diversification of the Mycorrhizal Mutualists.</title>
        <authorList>
            <consortium name="DOE Joint Genome Institute"/>
            <consortium name="Mycorrhizal Genomics Consortium"/>
            <person name="Kohler A."/>
            <person name="Kuo A."/>
            <person name="Nagy L.G."/>
            <person name="Floudas D."/>
            <person name="Copeland A."/>
            <person name="Barry K.W."/>
            <person name="Cichocki N."/>
            <person name="Veneault-Fourrey C."/>
            <person name="LaButti K."/>
            <person name="Lindquist E.A."/>
            <person name="Lipzen A."/>
            <person name="Lundell T."/>
            <person name="Morin E."/>
            <person name="Murat C."/>
            <person name="Riley R."/>
            <person name="Ohm R."/>
            <person name="Sun H."/>
            <person name="Tunlid A."/>
            <person name="Henrissat B."/>
            <person name="Grigoriev I.V."/>
            <person name="Hibbett D.S."/>
            <person name="Martin F."/>
        </authorList>
    </citation>
    <scope>NUCLEOTIDE SEQUENCE [LARGE SCALE GENOMIC DNA]</scope>
    <source>
        <strain evidence="4">MUT 4182</strain>
    </source>
</reference>
<feature type="transmembrane region" description="Helical" evidence="1">
    <location>
        <begin position="63"/>
        <end position="84"/>
    </location>
</feature>